<gene>
    <name evidence="3" type="ORF">PARMNEM_LOCUS9256</name>
</gene>
<keyword evidence="4" id="KW-1185">Reference proteome</keyword>
<evidence type="ECO:0000256" key="2">
    <source>
        <dbReference type="ARBA" id="ARBA00023180"/>
    </source>
</evidence>
<proteinExistence type="predicted"/>
<dbReference type="InterPro" id="IPR026664">
    <property type="entry name" value="Stereocilin-rel"/>
</dbReference>
<name>A0AAV1L0W6_9NEOP</name>
<dbReference type="Proteomes" id="UP001314205">
    <property type="component" value="Unassembled WGS sequence"/>
</dbReference>
<organism evidence="3 4">
    <name type="scientific">Parnassius mnemosyne</name>
    <name type="common">clouded apollo</name>
    <dbReference type="NCBI Taxonomy" id="213953"/>
    <lineage>
        <taxon>Eukaryota</taxon>
        <taxon>Metazoa</taxon>
        <taxon>Ecdysozoa</taxon>
        <taxon>Arthropoda</taxon>
        <taxon>Hexapoda</taxon>
        <taxon>Insecta</taxon>
        <taxon>Pterygota</taxon>
        <taxon>Neoptera</taxon>
        <taxon>Endopterygota</taxon>
        <taxon>Lepidoptera</taxon>
        <taxon>Glossata</taxon>
        <taxon>Ditrysia</taxon>
        <taxon>Papilionoidea</taxon>
        <taxon>Papilionidae</taxon>
        <taxon>Parnassiinae</taxon>
        <taxon>Parnassini</taxon>
        <taxon>Parnassius</taxon>
        <taxon>Driopa</taxon>
    </lineage>
</organism>
<reference evidence="3 4" key="1">
    <citation type="submission" date="2023-11" db="EMBL/GenBank/DDBJ databases">
        <authorList>
            <person name="Hedman E."/>
            <person name="Englund M."/>
            <person name="Stromberg M."/>
            <person name="Nyberg Akerstrom W."/>
            <person name="Nylinder S."/>
            <person name="Jareborg N."/>
            <person name="Kallberg Y."/>
            <person name="Kronander E."/>
        </authorList>
    </citation>
    <scope>NUCLEOTIDE SEQUENCE [LARGE SCALE GENOMIC DNA]</scope>
</reference>
<dbReference type="GO" id="GO:0009986">
    <property type="term" value="C:cell surface"/>
    <property type="evidence" value="ECO:0007669"/>
    <property type="project" value="TreeGrafter"/>
</dbReference>
<dbReference type="AlphaFoldDB" id="A0AAV1L0W6"/>
<protein>
    <submittedName>
        <fullName evidence="3">Uncharacterized protein</fullName>
    </submittedName>
</protein>
<comment type="caution">
    <text evidence="3">The sequence shown here is derived from an EMBL/GenBank/DDBJ whole genome shotgun (WGS) entry which is preliminary data.</text>
</comment>
<keyword evidence="2" id="KW-0325">Glycoprotein</keyword>
<evidence type="ECO:0000313" key="3">
    <source>
        <dbReference type="EMBL" id="CAK1588645.1"/>
    </source>
</evidence>
<accession>A0AAV1L0W6</accession>
<evidence type="ECO:0000256" key="1">
    <source>
        <dbReference type="ARBA" id="ARBA00022729"/>
    </source>
</evidence>
<evidence type="ECO:0000313" key="4">
    <source>
        <dbReference type="Proteomes" id="UP001314205"/>
    </source>
</evidence>
<dbReference type="PANTHER" id="PTHR23412:SF17">
    <property type="entry name" value="OTOANCORIN"/>
    <property type="match status" value="1"/>
</dbReference>
<dbReference type="PANTHER" id="PTHR23412">
    <property type="entry name" value="STEREOCILIN RELATED"/>
    <property type="match status" value="1"/>
</dbReference>
<dbReference type="GO" id="GO:0007160">
    <property type="term" value="P:cell-matrix adhesion"/>
    <property type="evidence" value="ECO:0007669"/>
    <property type="project" value="TreeGrafter"/>
</dbReference>
<sequence>MLLIGIVLLRSVLAHNMTCEEIVASGKKLSLKELQSTDISQILNCLSHLGSEEMPRDEADFIWQSIVKNFRGVSNVPEEVLMVLHWVTPAITAAEYANLTLSNIEVIENFGLDYNLSNEQLAAIAERVREDFADKEPEDYTFYDLTALRNILCAFNRTEIERIHPLAYKEASQNIGKLKCKPDVMKAFATLAIQKDAFGPPDKWDDVIVRVVGEVAKYLPKNIVDKLFYSPVKN</sequence>
<keyword evidence="1" id="KW-0732">Signal</keyword>
<dbReference type="EMBL" id="CAVLGL010000082">
    <property type="protein sequence ID" value="CAK1588645.1"/>
    <property type="molecule type" value="Genomic_DNA"/>
</dbReference>